<evidence type="ECO:0000313" key="1">
    <source>
        <dbReference type="EMBL" id="GFS95893.1"/>
    </source>
</evidence>
<gene>
    <name evidence="1" type="ORF">NPIL_109471</name>
</gene>
<evidence type="ECO:0000313" key="2">
    <source>
        <dbReference type="Proteomes" id="UP000887013"/>
    </source>
</evidence>
<name>A0A8X6N5N1_NEPPI</name>
<protein>
    <submittedName>
        <fullName evidence="1">Uncharacterized protein</fullName>
    </submittedName>
</protein>
<proteinExistence type="predicted"/>
<organism evidence="1 2">
    <name type="scientific">Nephila pilipes</name>
    <name type="common">Giant wood spider</name>
    <name type="synonym">Nephila maculata</name>
    <dbReference type="NCBI Taxonomy" id="299642"/>
    <lineage>
        <taxon>Eukaryota</taxon>
        <taxon>Metazoa</taxon>
        <taxon>Ecdysozoa</taxon>
        <taxon>Arthropoda</taxon>
        <taxon>Chelicerata</taxon>
        <taxon>Arachnida</taxon>
        <taxon>Araneae</taxon>
        <taxon>Araneomorphae</taxon>
        <taxon>Entelegynae</taxon>
        <taxon>Araneoidea</taxon>
        <taxon>Nephilidae</taxon>
        <taxon>Nephila</taxon>
    </lineage>
</organism>
<comment type="caution">
    <text evidence="1">The sequence shown here is derived from an EMBL/GenBank/DDBJ whole genome shotgun (WGS) entry which is preliminary data.</text>
</comment>
<sequence length="79" mass="8966">MFGLPAISVCEFSPLAWRKEAVQGTSWSAHVHVPNGQLDRCDRRMVRDIRSSDSKYALLGKDLANTPTRELLEKHESKQ</sequence>
<dbReference type="Proteomes" id="UP000887013">
    <property type="component" value="Unassembled WGS sequence"/>
</dbReference>
<accession>A0A8X6N5N1</accession>
<dbReference type="AlphaFoldDB" id="A0A8X6N5N1"/>
<keyword evidence="2" id="KW-1185">Reference proteome</keyword>
<reference evidence="1" key="1">
    <citation type="submission" date="2020-08" db="EMBL/GenBank/DDBJ databases">
        <title>Multicomponent nature underlies the extraordinary mechanical properties of spider dragline silk.</title>
        <authorList>
            <person name="Kono N."/>
            <person name="Nakamura H."/>
            <person name="Mori M."/>
            <person name="Yoshida Y."/>
            <person name="Ohtoshi R."/>
            <person name="Malay A.D."/>
            <person name="Moran D.A.P."/>
            <person name="Tomita M."/>
            <person name="Numata K."/>
            <person name="Arakawa K."/>
        </authorList>
    </citation>
    <scope>NUCLEOTIDE SEQUENCE</scope>
</reference>
<dbReference type="EMBL" id="BMAW01054336">
    <property type="protein sequence ID" value="GFS95893.1"/>
    <property type="molecule type" value="Genomic_DNA"/>
</dbReference>